<dbReference type="Proteomes" id="UP000704712">
    <property type="component" value="Unassembled WGS sequence"/>
</dbReference>
<feature type="coiled-coil region" evidence="1">
    <location>
        <begin position="196"/>
        <end position="223"/>
    </location>
</feature>
<feature type="region of interest" description="Disordered" evidence="2">
    <location>
        <begin position="64"/>
        <end position="142"/>
    </location>
</feature>
<feature type="compositionally biased region" description="Low complexity" evidence="2">
    <location>
        <begin position="95"/>
        <end position="113"/>
    </location>
</feature>
<reference evidence="3" key="1">
    <citation type="submission" date="2020-03" db="EMBL/GenBank/DDBJ databases">
        <title>Hybrid Assembly of Korean Phytophthora infestans isolates.</title>
        <authorList>
            <person name="Prokchorchik M."/>
            <person name="Lee Y."/>
            <person name="Seo J."/>
            <person name="Cho J.-H."/>
            <person name="Park Y.-E."/>
            <person name="Jang D.-C."/>
            <person name="Im J.-S."/>
            <person name="Choi J.-G."/>
            <person name="Park H.-J."/>
            <person name="Lee G.-B."/>
            <person name="Lee Y.-G."/>
            <person name="Hong S.-Y."/>
            <person name="Cho K."/>
            <person name="Sohn K.H."/>
        </authorList>
    </citation>
    <scope>NUCLEOTIDE SEQUENCE</scope>
    <source>
        <strain evidence="3">KR_2_A2</strain>
    </source>
</reference>
<proteinExistence type="predicted"/>
<gene>
    <name evidence="3" type="ORF">GN958_ATG20883</name>
</gene>
<evidence type="ECO:0000256" key="1">
    <source>
        <dbReference type="SAM" id="Coils"/>
    </source>
</evidence>
<comment type="caution">
    <text evidence="3">The sequence shown here is derived from an EMBL/GenBank/DDBJ whole genome shotgun (WGS) entry which is preliminary data.</text>
</comment>
<protein>
    <submittedName>
        <fullName evidence="3">Uncharacterized protein</fullName>
    </submittedName>
</protein>
<evidence type="ECO:0000313" key="4">
    <source>
        <dbReference type="Proteomes" id="UP000704712"/>
    </source>
</evidence>
<dbReference type="EMBL" id="JAACNO010002903">
    <property type="protein sequence ID" value="KAF4129924.1"/>
    <property type="molecule type" value="Genomic_DNA"/>
</dbReference>
<keyword evidence="1" id="KW-0175">Coiled coil</keyword>
<organism evidence="3 4">
    <name type="scientific">Phytophthora infestans</name>
    <name type="common">Potato late blight agent</name>
    <name type="synonym">Botrytis infestans</name>
    <dbReference type="NCBI Taxonomy" id="4787"/>
    <lineage>
        <taxon>Eukaryota</taxon>
        <taxon>Sar</taxon>
        <taxon>Stramenopiles</taxon>
        <taxon>Oomycota</taxon>
        <taxon>Peronosporomycetes</taxon>
        <taxon>Peronosporales</taxon>
        <taxon>Peronosporaceae</taxon>
        <taxon>Phytophthora</taxon>
    </lineage>
</organism>
<sequence length="247" mass="26497">MAPSKSKPCRGKSWTGPELNRMLTAVEDILPLGGNEWVTVAGRSGKASFLSRAYYRMGSRSGVETFEDTAPNNTTSTPPSASTSAKVPAPPPSSPSKTSSTATSVAAEAAIPATAPPTPSSVEDSANAGARSASQGCGKTPNELANLSEVLKRARVTAEDAAVSHMVKRRRAIDNLLGKLEKESGGGTDMVQAVIAMEERAAVRELEYRRERKKREAKREEREHRRKELFFVLMTKLLGDKPNPTST</sequence>
<evidence type="ECO:0000313" key="3">
    <source>
        <dbReference type="EMBL" id="KAF4129924.1"/>
    </source>
</evidence>
<accession>A0A8S9TTR2</accession>
<feature type="compositionally biased region" description="Low complexity" evidence="2">
    <location>
        <begin position="69"/>
        <end position="87"/>
    </location>
</feature>
<dbReference type="AlphaFoldDB" id="A0A8S9TTR2"/>
<evidence type="ECO:0000256" key="2">
    <source>
        <dbReference type="SAM" id="MobiDB-lite"/>
    </source>
</evidence>
<name>A0A8S9TTR2_PHYIN</name>